<reference evidence="1" key="1">
    <citation type="submission" date="2020-04" db="EMBL/GenBank/DDBJ databases">
        <authorList>
            <person name="Chiriac C."/>
            <person name="Salcher M."/>
            <person name="Ghai R."/>
            <person name="Kavagutti S V."/>
        </authorList>
    </citation>
    <scope>NUCLEOTIDE SEQUENCE</scope>
</reference>
<organism evidence="1">
    <name type="scientific">uncultured Caudovirales phage</name>
    <dbReference type="NCBI Taxonomy" id="2100421"/>
    <lineage>
        <taxon>Viruses</taxon>
        <taxon>Duplodnaviria</taxon>
        <taxon>Heunggongvirae</taxon>
        <taxon>Uroviricota</taxon>
        <taxon>Caudoviricetes</taxon>
        <taxon>Peduoviridae</taxon>
        <taxon>Maltschvirus</taxon>
        <taxon>Maltschvirus maltsch</taxon>
    </lineage>
</organism>
<proteinExistence type="predicted"/>
<name>A0A6J5KS83_9CAUD</name>
<gene>
    <name evidence="1" type="ORF">UFOVP53_108</name>
</gene>
<accession>A0A6J5KS83</accession>
<sequence length="40" mass="4404">MNKIIVSILLLAAVFGTYYLTNNTESNDIQTSSDQGIKLN</sequence>
<evidence type="ECO:0000313" key="1">
    <source>
        <dbReference type="EMBL" id="CAB4125318.1"/>
    </source>
</evidence>
<dbReference type="EMBL" id="LR796189">
    <property type="protein sequence ID" value="CAB4125318.1"/>
    <property type="molecule type" value="Genomic_DNA"/>
</dbReference>
<protein>
    <submittedName>
        <fullName evidence="1">Uncharacterized protein</fullName>
    </submittedName>
</protein>